<feature type="compositionally biased region" description="Low complexity" evidence="2">
    <location>
        <begin position="107"/>
        <end position="117"/>
    </location>
</feature>
<organism evidence="4 5">
    <name type="scientific">Nitratireductor aestuarii</name>
    <dbReference type="NCBI Taxonomy" id="1735103"/>
    <lineage>
        <taxon>Bacteria</taxon>
        <taxon>Pseudomonadati</taxon>
        <taxon>Pseudomonadota</taxon>
        <taxon>Alphaproteobacteria</taxon>
        <taxon>Hyphomicrobiales</taxon>
        <taxon>Phyllobacteriaceae</taxon>
        <taxon>Nitratireductor</taxon>
    </lineage>
</organism>
<dbReference type="Gene3D" id="3.30.1360.120">
    <property type="entry name" value="Probable tRNA modification gtpase trme, domain 1"/>
    <property type="match status" value="1"/>
</dbReference>
<dbReference type="NCBIfam" id="TIGR03317">
    <property type="entry name" value="ygfZ_signature"/>
    <property type="match status" value="1"/>
</dbReference>
<dbReference type="PANTHER" id="PTHR22602">
    <property type="entry name" value="TRANSFERASE CAF17, MITOCHONDRIAL-RELATED"/>
    <property type="match status" value="1"/>
</dbReference>
<dbReference type="Pfam" id="PF25455">
    <property type="entry name" value="Beta-barrel_CAF17_C"/>
    <property type="match status" value="1"/>
</dbReference>
<dbReference type="AlphaFoldDB" id="A0A916S4D7"/>
<evidence type="ECO:0000313" key="5">
    <source>
        <dbReference type="Proteomes" id="UP000636264"/>
    </source>
</evidence>
<dbReference type="RefSeq" id="WP_188722702.1">
    <property type="nucleotide sequence ID" value="NZ_BMIF01000017.1"/>
</dbReference>
<evidence type="ECO:0000259" key="3">
    <source>
        <dbReference type="Pfam" id="PF25455"/>
    </source>
</evidence>
<dbReference type="GO" id="GO:0016226">
    <property type="term" value="P:iron-sulfur cluster assembly"/>
    <property type="evidence" value="ECO:0007669"/>
    <property type="project" value="TreeGrafter"/>
</dbReference>
<sequence>MALVHLADRAVIRAEGPDAESLLQNVLTPDLTQLAEGEVRPGALLTPQGKVLFDFVISRAGPDAFRLDCRKDIAEEFLKRLTFLRVRAKVNFSLADQELVSACWQNDSSTSDVDSTTGEIDSASSETDSAKLADRRFPDEVSVFRIYGPAAENEQVLAEWHRLRIEHGVPESGLDYDLSDAFPHDILFDQNGGTGLRKGCYVGQEVVSRMHHRGTARRRLVIVEAAAPLSADERDIVADGKPVGQLGTVSGNQALAIVRIDRVAEAQASGIPVLAGETELSFRLPAYAKFSLEGAVSEAGNH</sequence>
<keyword evidence="5" id="KW-1185">Reference proteome</keyword>
<dbReference type="InterPro" id="IPR057460">
    <property type="entry name" value="CAF17_C"/>
</dbReference>
<dbReference type="PANTHER" id="PTHR22602:SF0">
    <property type="entry name" value="TRANSFERASE CAF17, MITOCHONDRIAL-RELATED"/>
    <property type="match status" value="1"/>
</dbReference>
<evidence type="ECO:0000256" key="2">
    <source>
        <dbReference type="SAM" id="MobiDB-lite"/>
    </source>
</evidence>
<feature type="compositionally biased region" description="Polar residues" evidence="2">
    <location>
        <begin position="118"/>
        <end position="127"/>
    </location>
</feature>
<reference evidence="4" key="2">
    <citation type="submission" date="2020-09" db="EMBL/GenBank/DDBJ databases">
        <authorList>
            <person name="Sun Q."/>
            <person name="Zhou Y."/>
        </authorList>
    </citation>
    <scope>NUCLEOTIDE SEQUENCE</scope>
    <source>
        <strain evidence="4">CGMCC 1.15320</strain>
    </source>
</reference>
<accession>A0A916S4D7</accession>
<comment type="caution">
    <text evidence="4">The sequence shown here is derived from an EMBL/GenBank/DDBJ whole genome shotgun (WGS) entry which is preliminary data.</text>
</comment>
<feature type="region of interest" description="Disordered" evidence="2">
    <location>
        <begin position="107"/>
        <end position="127"/>
    </location>
</feature>
<dbReference type="PIRSF" id="PIRSF006487">
    <property type="entry name" value="GcvT"/>
    <property type="match status" value="1"/>
</dbReference>
<dbReference type="SUPFAM" id="SSF103025">
    <property type="entry name" value="Folate-binding domain"/>
    <property type="match status" value="1"/>
</dbReference>
<evidence type="ECO:0000256" key="1">
    <source>
        <dbReference type="ARBA" id="ARBA00022946"/>
    </source>
</evidence>
<dbReference type="InterPro" id="IPR045179">
    <property type="entry name" value="YgfZ/GcvT"/>
</dbReference>
<dbReference type="Proteomes" id="UP000636264">
    <property type="component" value="Unassembled WGS sequence"/>
</dbReference>
<keyword evidence="1" id="KW-0809">Transit peptide</keyword>
<dbReference type="EMBL" id="BMIF01000017">
    <property type="protein sequence ID" value="GGA80207.1"/>
    <property type="molecule type" value="Genomic_DNA"/>
</dbReference>
<evidence type="ECO:0000313" key="4">
    <source>
        <dbReference type="EMBL" id="GGA80207.1"/>
    </source>
</evidence>
<gene>
    <name evidence="4" type="ORF">GCM10011385_38060</name>
</gene>
<protein>
    <submittedName>
        <fullName evidence="4">Aminomethyltransferase</fullName>
    </submittedName>
</protein>
<dbReference type="InterPro" id="IPR017703">
    <property type="entry name" value="YgfZ/GCV_T_CS"/>
</dbReference>
<proteinExistence type="predicted"/>
<name>A0A916S4D7_9HYPH</name>
<dbReference type="InterPro" id="IPR027266">
    <property type="entry name" value="TrmE/GcvT-like"/>
</dbReference>
<feature type="domain" description="CAF17 C-terminal" evidence="3">
    <location>
        <begin position="217"/>
        <end position="288"/>
    </location>
</feature>
<reference evidence="4" key="1">
    <citation type="journal article" date="2014" name="Int. J. Syst. Evol. Microbiol.">
        <title>Complete genome sequence of Corynebacterium casei LMG S-19264T (=DSM 44701T), isolated from a smear-ripened cheese.</title>
        <authorList>
            <consortium name="US DOE Joint Genome Institute (JGI-PGF)"/>
            <person name="Walter F."/>
            <person name="Albersmeier A."/>
            <person name="Kalinowski J."/>
            <person name="Ruckert C."/>
        </authorList>
    </citation>
    <scope>NUCLEOTIDE SEQUENCE</scope>
    <source>
        <strain evidence="4">CGMCC 1.15320</strain>
    </source>
</reference>